<organism evidence="2 3">
    <name type="scientific">Virgibacillus alimentarius</name>
    <dbReference type="NCBI Taxonomy" id="698769"/>
    <lineage>
        <taxon>Bacteria</taxon>
        <taxon>Bacillati</taxon>
        <taxon>Bacillota</taxon>
        <taxon>Bacilli</taxon>
        <taxon>Bacillales</taxon>
        <taxon>Bacillaceae</taxon>
        <taxon>Virgibacillus</taxon>
    </lineage>
</organism>
<evidence type="ECO:0000313" key="3">
    <source>
        <dbReference type="Proteomes" id="UP001519294"/>
    </source>
</evidence>
<keyword evidence="1" id="KW-0812">Transmembrane</keyword>
<comment type="caution">
    <text evidence="2">The sequence shown here is derived from an EMBL/GenBank/DDBJ whole genome shotgun (WGS) entry which is preliminary data.</text>
</comment>
<dbReference type="Proteomes" id="UP001519294">
    <property type="component" value="Unassembled WGS sequence"/>
</dbReference>
<evidence type="ECO:0000313" key="2">
    <source>
        <dbReference type="EMBL" id="MBP2256314.1"/>
    </source>
</evidence>
<protein>
    <submittedName>
        <fullName evidence="2">ABC-type iron transport system FetAB permease component</fullName>
    </submittedName>
</protein>
<keyword evidence="3" id="KW-1185">Reference proteome</keyword>
<accession>A0ABS4S4I2</accession>
<keyword evidence="1" id="KW-1133">Transmembrane helix</keyword>
<feature type="transmembrane region" description="Helical" evidence="1">
    <location>
        <begin position="16"/>
        <end position="38"/>
    </location>
</feature>
<proteinExistence type="predicted"/>
<gene>
    <name evidence="2" type="ORF">J2Z81_000246</name>
</gene>
<dbReference type="EMBL" id="JAGIKX010000001">
    <property type="protein sequence ID" value="MBP2256314.1"/>
    <property type="molecule type" value="Genomic_DNA"/>
</dbReference>
<reference evidence="2 3" key="1">
    <citation type="submission" date="2021-03" db="EMBL/GenBank/DDBJ databases">
        <title>Genomic Encyclopedia of Type Strains, Phase IV (KMG-IV): sequencing the most valuable type-strain genomes for metagenomic binning, comparative biology and taxonomic classification.</title>
        <authorList>
            <person name="Goeker M."/>
        </authorList>
    </citation>
    <scope>NUCLEOTIDE SEQUENCE [LARGE SCALE GENOMIC DNA]</scope>
    <source>
        <strain evidence="2 3">DSM 25790</strain>
    </source>
</reference>
<keyword evidence="1" id="KW-0472">Membrane</keyword>
<dbReference type="RefSeq" id="WP_226370562.1">
    <property type="nucleotide sequence ID" value="NZ_JAGIKX010000001.1"/>
</dbReference>
<evidence type="ECO:0000256" key="1">
    <source>
        <dbReference type="SAM" id="Phobius"/>
    </source>
</evidence>
<name>A0ABS4S4I2_9BACI</name>
<dbReference type="InterPro" id="IPR005226">
    <property type="entry name" value="UPF0014_fam"/>
</dbReference>
<sequence>MGQIISGTSPLVALQYQIAVLLVGAGTVSLTVVIFLHWHTIFL</sequence>
<dbReference type="Pfam" id="PF03649">
    <property type="entry name" value="UPF0014"/>
    <property type="match status" value="1"/>
</dbReference>